<evidence type="ECO:0000313" key="3">
    <source>
        <dbReference type="Proteomes" id="UP000233524"/>
    </source>
</evidence>
<accession>A0A2N3N1D2</accession>
<dbReference type="GO" id="GO:0005737">
    <property type="term" value="C:cytoplasm"/>
    <property type="evidence" value="ECO:0007669"/>
    <property type="project" value="TreeGrafter"/>
</dbReference>
<dbReference type="GO" id="GO:0016491">
    <property type="term" value="F:oxidoreductase activity"/>
    <property type="evidence" value="ECO:0007669"/>
    <property type="project" value="TreeGrafter"/>
</dbReference>
<proteinExistence type="predicted"/>
<evidence type="ECO:0000313" key="2">
    <source>
        <dbReference type="EMBL" id="PKS06233.1"/>
    </source>
</evidence>
<comment type="caution">
    <text evidence="2">The sequence shown here is derived from an EMBL/GenBank/DDBJ whole genome shotgun (WGS) entry which is preliminary data.</text>
</comment>
<dbReference type="STRING" id="41688.A0A2N3N1D2"/>
<dbReference type="SUPFAM" id="SSF51735">
    <property type="entry name" value="NAD(P)-binding Rossmann-fold domains"/>
    <property type="match status" value="1"/>
</dbReference>
<protein>
    <recommendedName>
        <fullName evidence="1">Gfo/Idh/MocA-like oxidoreductase N-terminal domain-containing protein</fullName>
    </recommendedName>
</protein>
<dbReference type="PANTHER" id="PTHR42840">
    <property type="entry name" value="NAD(P)-BINDING ROSSMANN-FOLD SUPERFAMILY PROTEIN-RELATED"/>
    <property type="match status" value="1"/>
</dbReference>
<dbReference type="GO" id="GO:0000166">
    <property type="term" value="F:nucleotide binding"/>
    <property type="evidence" value="ECO:0007669"/>
    <property type="project" value="InterPro"/>
</dbReference>
<gene>
    <name evidence="2" type="ORF">jhhlp_006979</name>
</gene>
<dbReference type="PANTHER" id="PTHR42840:SF7">
    <property type="entry name" value="BINDING ROSSMANN FOLD OXIDOREDUCTASE, PUTATIVE (AFU_ORTHOLOGUE AFUA_4G10190)-RELATED"/>
    <property type="match status" value="1"/>
</dbReference>
<dbReference type="GO" id="GO:0006740">
    <property type="term" value="P:NADPH regeneration"/>
    <property type="evidence" value="ECO:0007669"/>
    <property type="project" value="TreeGrafter"/>
</dbReference>
<keyword evidence="3" id="KW-1185">Reference proteome</keyword>
<sequence length="379" mass="42306">MASVEQLGRVLNVGLIGCGEVSQVVHIQTLLPMASWFRITHLCDVSPSALEHYRAKIPGSGVKTTQKAEEICADEDVDIVMVTTADEYHIEHAILGLKHDKYGFLEKPCALTRRDNEAIIEVERKCKGSVMEIGGLDQILYARVRCKCLLYISPYFRNILLCQFNFVKTSSIGPNSVFVSQSGTFPKVFTDFSPEDAAGKTSRAEEMVKHALQTEIGGVEVNPETTLMWRVLAGLGSHDLSVMREALGMPEKVVGTSLGFPFWNALFKYPNFTVSYESGIDNIPRFDALFEVYSANKAVRIQYETPYVKGLPVTMHIAANCDGAYKETTERRSYEDPYTLEMKELWNLVAEGKPVKTTISNAFKDIKLFGMIMAHGYKA</sequence>
<dbReference type="EMBL" id="NLAX01001034">
    <property type="protein sequence ID" value="PKS06233.1"/>
    <property type="molecule type" value="Genomic_DNA"/>
</dbReference>
<dbReference type="InParanoid" id="A0A2N3N1D2"/>
<dbReference type="InterPro" id="IPR000683">
    <property type="entry name" value="Gfo/Idh/MocA-like_OxRdtase_N"/>
</dbReference>
<organism evidence="2 3">
    <name type="scientific">Lomentospora prolificans</name>
    <dbReference type="NCBI Taxonomy" id="41688"/>
    <lineage>
        <taxon>Eukaryota</taxon>
        <taxon>Fungi</taxon>
        <taxon>Dikarya</taxon>
        <taxon>Ascomycota</taxon>
        <taxon>Pezizomycotina</taxon>
        <taxon>Sordariomycetes</taxon>
        <taxon>Hypocreomycetidae</taxon>
        <taxon>Microascales</taxon>
        <taxon>Microascaceae</taxon>
        <taxon>Lomentospora</taxon>
    </lineage>
</organism>
<dbReference type="InterPro" id="IPR036291">
    <property type="entry name" value="NAD(P)-bd_dom_sf"/>
</dbReference>
<dbReference type="Pfam" id="PF01408">
    <property type="entry name" value="GFO_IDH_MocA"/>
    <property type="match status" value="1"/>
</dbReference>
<name>A0A2N3N1D2_9PEZI</name>
<dbReference type="Proteomes" id="UP000233524">
    <property type="component" value="Unassembled WGS sequence"/>
</dbReference>
<dbReference type="OrthoDB" id="64915at2759"/>
<reference evidence="2 3" key="1">
    <citation type="journal article" date="2017" name="G3 (Bethesda)">
        <title>First Draft Genome Sequence of the Pathogenic Fungus Lomentospora prolificans (Formerly Scedosporium prolificans).</title>
        <authorList>
            <person name="Luo R."/>
            <person name="Zimin A."/>
            <person name="Workman R."/>
            <person name="Fan Y."/>
            <person name="Pertea G."/>
            <person name="Grossman N."/>
            <person name="Wear M.P."/>
            <person name="Jia B."/>
            <person name="Miller H."/>
            <person name="Casadevall A."/>
            <person name="Timp W."/>
            <person name="Zhang S.X."/>
            <person name="Salzberg S.L."/>
        </authorList>
    </citation>
    <scope>NUCLEOTIDE SEQUENCE [LARGE SCALE GENOMIC DNA]</scope>
    <source>
        <strain evidence="2 3">JHH-5317</strain>
    </source>
</reference>
<dbReference type="AlphaFoldDB" id="A0A2N3N1D2"/>
<evidence type="ECO:0000259" key="1">
    <source>
        <dbReference type="Pfam" id="PF01408"/>
    </source>
</evidence>
<dbReference type="Gene3D" id="3.40.50.720">
    <property type="entry name" value="NAD(P)-binding Rossmann-like Domain"/>
    <property type="match status" value="1"/>
</dbReference>
<dbReference type="Gene3D" id="3.30.360.10">
    <property type="entry name" value="Dihydrodipicolinate Reductase, domain 2"/>
    <property type="match status" value="1"/>
</dbReference>
<dbReference type="VEuPathDB" id="FungiDB:jhhlp_006979"/>
<feature type="domain" description="Gfo/Idh/MocA-like oxidoreductase N-terminal" evidence="1">
    <location>
        <begin position="11"/>
        <end position="128"/>
    </location>
</feature>